<keyword evidence="2" id="KW-1185">Reference proteome</keyword>
<evidence type="ECO:0000313" key="2">
    <source>
        <dbReference type="Proteomes" id="UP001162480"/>
    </source>
</evidence>
<dbReference type="Proteomes" id="UP001162480">
    <property type="component" value="Chromosome 9"/>
</dbReference>
<name>A0AA36B7F5_OCTVU</name>
<dbReference type="EMBL" id="OX597822">
    <property type="protein sequence ID" value="CAI9728102.1"/>
    <property type="molecule type" value="Genomic_DNA"/>
</dbReference>
<reference evidence="1" key="1">
    <citation type="submission" date="2023-08" db="EMBL/GenBank/DDBJ databases">
        <authorList>
            <person name="Alioto T."/>
            <person name="Alioto T."/>
            <person name="Gomez Garrido J."/>
        </authorList>
    </citation>
    <scope>NUCLEOTIDE SEQUENCE</scope>
</reference>
<sequence length="177" mass="20786">MDIYEVLGLIVRPGTFNLKKIRALIAADFTHSTHKDRDSFRHLAYFFPKQTKLSLYSQINNYIYLINQDLHKFRQKHHELCHYGSLNHLNDYSAVYCYYVYARNVSALIDIIHTITGLTMPVIISFHCRSFHDSHWGRDGGAFRNHVLYANLRKSRELFPVIDSDLEFSESILSFLL</sequence>
<protein>
    <submittedName>
        <fullName evidence="1">Uncharacterized protein</fullName>
    </submittedName>
</protein>
<dbReference type="AlphaFoldDB" id="A0AA36B7F5"/>
<organism evidence="1 2">
    <name type="scientific">Octopus vulgaris</name>
    <name type="common">Common octopus</name>
    <dbReference type="NCBI Taxonomy" id="6645"/>
    <lineage>
        <taxon>Eukaryota</taxon>
        <taxon>Metazoa</taxon>
        <taxon>Spiralia</taxon>
        <taxon>Lophotrochozoa</taxon>
        <taxon>Mollusca</taxon>
        <taxon>Cephalopoda</taxon>
        <taxon>Coleoidea</taxon>
        <taxon>Octopodiformes</taxon>
        <taxon>Octopoda</taxon>
        <taxon>Incirrata</taxon>
        <taxon>Octopodidae</taxon>
        <taxon>Octopus</taxon>
    </lineage>
</organism>
<proteinExistence type="predicted"/>
<evidence type="ECO:0000313" key="1">
    <source>
        <dbReference type="EMBL" id="CAI9728102.1"/>
    </source>
</evidence>
<gene>
    <name evidence="1" type="ORF">OCTVUL_1B018628</name>
</gene>
<accession>A0AA36B7F5</accession>